<dbReference type="GO" id="GO:0071897">
    <property type="term" value="P:DNA biosynthetic process"/>
    <property type="evidence" value="ECO:0007669"/>
    <property type="project" value="UniProtKB-ARBA"/>
</dbReference>
<organism evidence="2 3">
    <name type="scientific">Pieris brassicae</name>
    <name type="common">White butterfly</name>
    <name type="synonym">Large white butterfly</name>
    <dbReference type="NCBI Taxonomy" id="7116"/>
    <lineage>
        <taxon>Eukaryota</taxon>
        <taxon>Metazoa</taxon>
        <taxon>Ecdysozoa</taxon>
        <taxon>Arthropoda</taxon>
        <taxon>Hexapoda</taxon>
        <taxon>Insecta</taxon>
        <taxon>Pterygota</taxon>
        <taxon>Neoptera</taxon>
        <taxon>Endopterygota</taxon>
        <taxon>Lepidoptera</taxon>
        <taxon>Glossata</taxon>
        <taxon>Ditrysia</taxon>
        <taxon>Papilionoidea</taxon>
        <taxon>Pieridae</taxon>
        <taxon>Pierinae</taxon>
        <taxon>Pieris</taxon>
    </lineage>
</organism>
<accession>A0A9P0TSQ8</accession>
<reference evidence="2" key="1">
    <citation type="submission" date="2022-05" db="EMBL/GenBank/DDBJ databases">
        <authorList>
            <person name="Okamura Y."/>
        </authorList>
    </citation>
    <scope>NUCLEOTIDE SEQUENCE</scope>
</reference>
<dbReference type="InterPro" id="IPR050951">
    <property type="entry name" value="Retrovirus_Pol_polyprotein"/>
</dbReference>
<comment type="caution">
    <text evidence="2">The sequence shown here is derived from an EMBL/GenBank/DDBJ whole genome shotgun (WGS) entry which is preliminary data.</text>
</comment>
<evidence type="ECO:0008006" key="4">
    <source>
        <dbReference type="Google" id="ProtNLM"/>
    </source>
</evidence>
<evidence type="ECO:0000313" key="2">
    <source>
        <dbReference type="EMBL" id="CAH4034414.1"/>
    </source>
</evidence>
<name>A0A9P0TSQ8_PIEBR</name>
<protein>
    <recommendedName>
        <fullName evidence="4">Reverse transcriptase domain-containing protein</fullName>
    </recommendedName>
</protein>
<dbReference type="Proteomes" id="UP001152562">
    <property type="component" value="Unassembled WGS sequence"/>
</dbReference>
<gene>
    <name evidence="2" type="ORF">PIBRA_LOCUS10597</name>
</gene>
<evidence type="ECO:0000313" key="3">
    <source>
        <dbReference type="Proteomes" id="UP001152562"/>
    </source>
</evidence>
<dbReference type="SUPFAM" id="SSF56672">
    <property type="entry name" value="DNA/RNA polymerases"/>
    <property type="match status" value="1"/>
</dbReference>
<dbReference type="AlphaFoldDB" id="A0A9P0TSQ8"/>
<dbReference type="Gene3D" id="3.10.10.10">
    <property type="entry name" value="HIV Type 1 Reverse Transcriptase, subunit A, domain 1"/>
    <property type="match status" value="1"/>
</dbReference>
<feature type="compositionally biased region" description="Basic and acidic residues" evidence="1">
    <location>
        <begin position="89"/>
        <end position="102"/>
    </location>
</feature>
<proteinExistence type="predicted"/>
<evidence type="ECO:0000256" key="1">
    <source>
        <dbReference type="SAM" id="MobiDB-lite"/>
    </source>
</evidence>
<dbReference type="InterPro" id="IPR043502">
    <property type="entry name" value="DNA/RNA_pol_sf"/>
</dbReference>
<feature type="region of interest" description="Disordered" evidence="1">
    <location>
        <begin position="89"/>
        <end position="122"/>
    </location>
</feature>
<dbReference type="EMBL" id="CALOZG010000040">
    <property type="protein sequence ID" value="CAH4034414.1"/>
    <property type="molecule type" value="Genomic_DNA"/>
</dbReference>
<dbReference type="PANTHER" id="PTHR37984:SF5">
    <property type="entry name" value="PROTEIN NYNRIN-LIKE"/>
    <property type="match status" value="1"/>
</dbReference>
<sequence>MPVLGYCDKTDESAFDNNTALVVTNDSTDQGYAHERTEIKDIDNLATVADKIMETSQPQISELSSPQPIRGDDKILAEIAKLSVRLANLERSRSTSRRRDSSSFRQRSPGHARARQLPPDKYKRVREEFKVMQEMGICRPSKSPWSSPLHVVPKKNGEIRPCGDYRRLNAITKPDRYPVPDGHTVCKNGIRPLDSKIEIIKKYPKPKTIDELRRFLGMVIFYRSHIPNAEKKLVRNRTEAVVKTFRNYKFQSIEEEKGRNQLKRNTNLTNVNLEEKLGHFIKGAKKKDVESLLIKQFGADWQNEPTLKWYCDILYEYSTENDEDMANFNAACDCLEPDCGELQV</sequence>
<keyword evidence="3" id="KW-1185">Reference proteome</keyword>
<dbReference type="PANTHER" id="PTHR37984">
    <property type="entry name" value="PROTEIN CBG26694"/>
    <property type="match status" value="1"/>
</dbReference>